<dbReference type="InterPro" id="IPR013693">
    <property type="entry name" value="SpoIID/LytB_N"/>
</dbReference>
<gene>
    <name evidence="2" type="ORF">UW37_C0007G0026</name>
</gene>
<dbReference type="Gene3D" id="6.10.250.3150">
    <property type="match status" value="1"/>
</dbReference>
<dbReference type="Pfam" id="PF08486">
    <property type="entry name" value="SpoIID"/>
    <property type="match status" value="1"/>
</dbReference>
<dbReference type="Proteomes" id="UP000034063">
    <property type="component" value="Unassembled WGS sequence"/>
</dbReference>
<protein>
    <submittedName>
        <fullName evidence="2">Amidase enhancer</fullName>
    </submittedName>
</protein>
<dbReference type="GO" id="GO:0030435">
    <property type="term" value="P:sporulation resulting in formation of a cellular spore"/>
    <property type="evidence" value="ECO:0007669"/>
    <property type="project" value="InterPro"/>
</dbReference>
<sequence length="456" mass="49867">MLTLLSSTNIGSALRTYAYQQAVTSEDKKVITQTAMLVKELEDKKKKLEKEKGTLIVWQEDLDKRAVSVRKLVGEATAYQTKLSGIIASLTAQQQSFLAAKLAGLNLPTSLGAGPLFCTDDRKLDPGFRPAFAFFTFGIPHRVGMNQYGALGRAQAGQQYRDILNAYFANFSIEKREGMRIKVQGYGEMGLEDYLLGIYEMPGEWPIEALKAQVVAARSYALSYTNNGANEICTTQACQVYKGGNKGGNWESAVRATTGEVMVSGGETVKGWYSSTDGGYTFSSGDVWGSDKSWTKRTRDTNGDVGSFSDLLSKAYDRDSPCFYAAQGWRSEFGKSAWLKSEEVADIANVILLSKADSGTREHLYQQDKPNPGGKETWGRDKVKDELRSRNITPYNSVSDVSASGVDFGVGRTTQVSVSGDAGSTSFDGAEFKDFFNLRAPANIQIVGPLFNVEKK</sequence>
<dbReference type="PATRIC" id="fig|1618444.3.peg.193"/>
<dbReference type="NCBIfam" id="TIGR02669">
    <property type="entry name" value="SpoIID_LytB"/>
    <property type="match status" value="1"/>
</dbReference>
<organism evidence="2 3">
    <name type="scientific">Candidatus Gottesmanbacteria bacterium GW2011_GWA2_44_17</name>
    <dbReference type="NCBI Taxonomy" id="1618444"/>
    <lineage>
        <taxon>Bacteria</taxon>
        <taxon>Candidatus Gottesmaniibacteriota</taxon>
    </lineage>
</organism>
<feature type="domain" description="Sporulation stage II protein D amidase enhancer LytB N-terminal" evidence="1">
    <location>
        <begin position="186"/>
        <end position="263"/>
    </location>
</feature>
<dbReference type="AlphaFoldDB" id="A0A0G1HKK1"/>
<evidence type="ECO:0000313" key="3">
    <source>
        <dbReference type="Proteomes" id="UP000034063"/>
    </source>
</evidence>
<name>A0A0G1HKK1_9BACT</name>
<dbReference type="EMBL" id="LCIB01000007">
    <property type="protein sequence ID" value="KKT47460.1"/>
    <property type="molecule type" value="Genomic_DNA"/>
</dbReference>
<accession>A0A0G1HKK1</accession>
<evidence type="ECO:0000313" key="2">
    <source>
        <dbReference type="EMBL" id="KKT47460.1"/>
    </source>
</evidence>
<reference evidence="2 3" key="1">
    <citation type="journal article" date="2015" name="Nature">
        <title>rRNA introns, odd ribosomes, and small enigmatic genomes across a large radiation of phyla.</title>
        <authorList>
            <person name="Brown C.T."/>
            <person name="Hug L.A."/>
            <person name="Thomas B.C."/>
            <person name="Sharon I."/>
            <person name="Castelle C.J."/>
            <person name="Singh A."/>
            <person name="Wilkins M.J."/>
            <person name="Williams K.H."/>
            <person name="Banfield J.F."/>
        </authorList>
    </citation>
    <scope>NUCLEOTIDE SEQUENCE [LARGE SCALE GENOMIC DNA]</scope>
</reference>
<dbReference type="InterPro" id="IPR013486">
    <property type="entry name" value="SpoIID/LytB"/>
</dbReference>
<proteinExistence type="predicted"/>
<comment type="caution">
    <text evidence="2">The sequence shown here is derived from an EMBL/GenBank/DDBJ whole genome shotgun (WGS) entry which is preliminary data.</text>
</comment>
<evidence type="ECO:0000259" key="1">
    <source>
        <dbReference type="Pfam" id="PF08486"/>
    </source>
</evidence>